<evidence type="ECO:0000313" key="1">
    <source>
        <dbReference type="EMBL" id="RLK58437.1"/>
    </source>
</evidence>
<protein>
    <submittedName>
        <fullName evidence="1">Uncharacterized protein</fullName>
    </submittedName>
</protein>
<gene>
    <name evidence="1" type="ORF">CLV68_4541</name>
</gene>
<proteinExistence type="predicted"/>
<comment type="caution">
    <text evidence="1">The sequence shown here is derived from an EMBL/GenBank/DDBJ whole genome shotgun (WGS) entry which is preliminary data.</text>
</comment>
<evidence type="ECO:0000313" key="2">
    <source>
        <dbReference type="Proteomes" id="UP000282454"/>
    </source>
</evidence>
<dbReference type="EMBL" id="RCDD01000003">
    <property type="protein sequence ID" value="RLK58437.1"/>
    <property type="molecule type" value="Genomic_DNA"/>
</dbReference>
<dbReference type="Proteomes" id="UP000282454">
    <property type="component" value="Unassembled WGS sequence"/>
</dbReference>
<sequence length="81" mass="8695">MAIKYGVWIECDECGDGAGDAIPAPFEVNSDAPQDRETTEHEATQHALDNGFLRTADGWLLCHACVEPSEDGDHGEDVHAG</sequence>
<keyword evidence="2" id="KW-1185">Reference proteome</keyword>
<name>A0A421B253_9PSEU</name>
<accession>A0A421B253</accession>
<dbReference type="AlphaFoldDB" id="A0A421B253"/>
<dbReference type="RefSeq" id="WP_121392854.1">
    <property type="nucleotide sequence ID" value="NZ_RCDD01000003.1"/>
</dbReference>
<reference evidence="1 2" key="1">
    <citation type="submission" date="2018-10" db="EMBL/GenBank/DDBJ databases">
        <title>Genomic Encyclopedia of Archaeal and Bacterial Type Strains, Phase II (KMG-II): from individual species to whole genera.</title>
        <authorList>
            <person name="Goeker M."/>
        </authorList>
    </citation>
    <scope>NUCLEOTIDE SEQUENCE [LARGE SCALE GENOMIC DNA]</scope>
    <source>
        <strain evidence="1 2">DSM 45657</strain>
    </source>
</reference>
<dbReference type="OrthoDB" id="9989366at2"/>
<organism evidence="1 2">
    <name type="scientific">Actinokineospora cianjurensis</name>
    <dbReference type="NCBI Taxonomy" id="585224"/>
    <lineage>
        <taxon>Bacteria</taxon>
        <taxon>Bacillati</taxon>
        <taxon>Actinomycetota</taxon>
        <taxon>Actinomycetes</taxon>
        <taxon>Pseudonocardiales</taxon>
        <taxon>Pseudonocardiaceae</taxon>
        <taxon>Actinokineospora</taxon>
    </lineage>
</organism>